<feature type="region of interest" description="Disordered" evidence="1">
    <location>
        <begin position="54"/>
        <end position="84"/>
    </location>
</feature>
<gene>
    <name evidence="3" type="ORF">EMCG_04373</name>
</gene>
<feature type="transmembrane region" description="Helical" evidence="2">
    <location>
        <begin position="12"/>
        <end position="34"/>
    </location>
</feature>
<organism evidence="3 4">
    <name type="scientific">[Emmonsia] crescens</name>
    <dbReference type="NCBI Taxonomy" id="73230"/>
    <lineage>
        <taxon>Eukaryota</taxon>
        <taxon>Fungi</taxon>
        <taxon>Dikarya</taxon>
        <taxon>Ascomycota</taxon>
        <taxon>Pezizomycotina</taxon>
        <taxon>Eurotiomycetes</taxon>
        <taxon>Eurotiomycetidae</taxon>
        <taxon>Onygenales</taxon>
        <taxon>Ajellomycetaceae</taxon>
        <taxon>Emergomyces</taxon>
    </lineage>
</organism>
<sequence length="112" mass="11777">MKIRPSTHGRGSVASLSLVAIYFLLAIITLATALPIEQQSNSISTIQLPKANEQRSLPGSLATAPKGAVGEPPSPGSGSAGHHTEPTKKPVYFTLLAISVFVCVLIVLFERL</sequence>
<keyword evidence="2" id="KW-0812">Transmembrane</keyword>
<keyword evidence="2" id="KW-0472">Membrane</keyword>
<evidence type="ECO:0000256" key="2">
    <source>
        <dbReference type="SAM" id="Phobius"/>
    </source>
</evidence>
<dbReference type="Proteomes" id="UP000034164">
    <property type="component" value="Unassembled WGS sequence"/>
</dbReference>
<reference evidence="4" key="1">
    <citation type="journal article" date="2015" name="PLoS Genet.">
        <title>The dynamic genome and transcriptome of the human fungal pathogen Blastomyces and close relative Emmonsia.</title>
        <authorList>
            <person name="Munoz J.F."/>
            <person name="Gauthier G.M."/>
            <person name="Desjardins C.A."/>
            <person name="Gallo J.E."/>
            <person name="Holder J."/>
            <person name="Sullivan T.D."/>
            <person name="Marty A.J."/>
            <person name="Carmen J.C."/>
            <person name="Chen Z."/>
            <person name="Ding L."/>
            <person name="Gujja S."/>
            <person name="Magrini V."/>
            <person name="Misas E."/>
            <person name="Mitreva M."/>
            <person name="Priest M."/>
            <person name="Saif S."/>
            <person name="Whiston E.A."/>
            <person name="Young S."/>
            <person name="Zeng Q."/>
            <person name="Goldman W.E."/>
            <person name="Mardis E.R."/>
            <person name="Taylor J.W."/>
            <person name="McEwen J.G."/>
            <person name="Clay O.K."/>
            <person name="Klein B.S."/>
            <person name="Cuomo C.A."/>
        </authorList>
    </citation>
    <scope>NUCLEOTIDE SEQUENCE [LARGE SCALE GENOMIC DNA]</scope>
    <source>
        <strain evidence="4">UAMH 3008</strain>
    </source>
</reference>
<dbReference type="AlphaFoldDB" id="A0A0G2HTB5"/>
<proteinExistence type="predicted"/>
<evidence type="ECO:0000313" key="3">
    <source>
        <dbReference type="EMBL" id="KKZ60950.1"/>
    </source>
</evidence>
<dbReference type="EMBL" id="LCZI01001384">
    <property type="protein sequence ID" value="KKZ60950.1"/>
    <property type="molecule type" value="Genomic_DNA"/>
</dbReference>
<evidence type="ECO:0000256" key="1">
    <source>
        <dbReference type="SAM" id="MobiDB-lite"/>
    </source>
</evidence>
<feature type="transmembrane region" description="Helical" evidence="2">
    <location>
        <begin position="91"/>
        <end position="109"/>
    </location>
</feature>
<dbReference type="OrthoDB" id="4187771at2759"/>
<protein>
    <recommendedName>
        <fullName evidence="5">Transmembrane protein</fullName>
    </recommendedName>
</protein>
<name>A0A0G2HTB5_9EURO</name>
<evidence type="ECO:0008006" key="5">
    <source>
        <dbReference type="Google" id="ProtNLM"/>
    </source>
</evidence>
<keyword evidence="2" id="KW-1133">Transmembrane helix</keyword>
<evidence type="ECO:0000313" key="4">
    <source>
        <dbReference type="Proteomes" id="UP000034164"/>
    </source>
</evidence>
<dbReference type="VEuPathDB" id="FungiDB:EMCG_04373"/>
<accession>A0A0G2HTB5</accession>
<comment type="caution">
    <text evidence="3">The sequence shown here is derived from an EMBL/GenBank/DDBJ whole genome shotgun (WGS) entry which is preliminary data.</text>
</comment>